<reference evidence="2" key="2">
    <citation type="submission" date="2025-09" db="UniProtKB">
        <authorList>
            <consortium name="Ensembl"/>
        </authorList>
    </citation>
    <scope>IDENTIFICATION</scope>
</reference>
<evidence type="ECO:0000313" key="2">
    <source>
        <dbReference type="Ensembl" id="ENSCPRP00005020606.1"/>
    </source>
</evidence>
<evidence type="ECO:0000313" key="3">
    <source>
        <dbReference type="Proteomes" id="UP000594220"/>
    </source>
</evidence>
<organism evidence="2 3">
    <name type="scientific">Crocodylus porosus</name>
    <name type="common">Saltwater crocodile</name>
    <name type="synonym">Estuarine crocodile</name>
    <dbReference type="NCBI Taxonomy" id="8502"/>
    <lineage>
        <taxon>Eukaryota</taxon>
        <taxon>Metazoa</taxon>
        <taxon>Chordata</taxon>
        <taxon>Craniata</taxon>
        <taxon>Vertebrata</taxon>
        <taxon>Euteleostomi</taxon>
        <taxon>Archelosauria</taxon>
        <taxon>Archosauria</taxon>
        <taxon>Crocodylia</taxon>
        <taxon>Longirostres</taxon>
        <taxon>Crocodylidae</taxon>
        <taxon>Crocodylus</taxon>
    </lineage>
</organism>
<evidence type="ECO:0000256" key="1">
    <source>
        <dbReference type="SAM" id="MobiDB-lite"/>
    </source>
</evidence>
<dbReference type="Gene3D" id="1.20.890.10">
    <property type="entry name" value="cAMP-dependent protein kinase regulatory subunit, dimerization-anchoring domain"/>
    <property type="match status" value="1"/>
</dbReference>
<dbReference type="Ensembl" id="ENSCPRT00005024063.1">
    <property type="protein sequence ID" value="ENSCPRP00005020606.1"/>
    <property type="gene ID" value="ENSCPRG00005014310.1"/>
</dbReference>
<dbReference type="Proteomes" id="UP000594220">
    <property type="component" value="Unplaced"/>
</dbReference>
<dbReference type="AlphaFoldDB" id="A0A7M4G055"/>
<dbReference type="SUPFAM" id="SSF47391">
    <property type="entry name" value="Dimerization-anchoring domain of cAMP-dependent PK regulatory subunit"/>
    <property type="match status" value="1"/>
</dbReference>
<proteinExistence type="predicted"/>
<feature type="compositionally biased region" description="Pro residues" evidence="1">
    <location>
        <begin position="67"/>
        <end position="77"/>
    </location>
</feature>
<protein>
    <submittedName>
        <fullName evidence="2">Uncharacterized protein</fullName>
    </submittedName>
</protein>
<feature type="region of interest" description="Disordered" evidence="1">
    <location>
        <begin position="59"/>
        <end position="82"/>
    </location>
</feature>
<name>A0A7M4G055_CROPO</name>
<reference evidence="2" key="1">
    <citation type="submission" date="2025-08" db="UniProtKB">
        <authorList>
            <consortium name="Ensembl"/>
        </authorList>
    </citation>
    <scope>IDENTIFICATION</scope>
</reference>
<sequence length="132" mass="15555">MEIWASSNKSKLYVQKHNIQQLLKNCIVQLCTMENFKRLENEESKQLFNQHKSGLYWDLEKDENSPVPKPPPSPPPDSTESRWDISDITYILLEMQDITGSRSSMQHLPLLFLAFLECNDKKYESYLKVLKY</sequence>
<keyword evidence="3" id="KW-1185">Reference proteome</keyword>
<accession>A0A7M4G055</accession>